<organism evidence="7 8">
    <name type="scientific">Elliptochloris bilobata</name>
    <dbReference type="NCBI Taxonomy" id="381761"/>
    <lineage>
        <taxon>Eukaryota</taxon>
        <taxon>Viridiplantae</taxon>
        <taxon>Chlorophyta</taxon>
        <taxon>core chlorophytes</taxon>
        <taxon>Trebouxiophyceae</taxon>
        <taxon>Trebouxiophyceae incertae sedis</taxon>
        <taxon>Elliptochloris clade</taxon>
        <taxon>Elliptochloris</taxon>
    </lineage>
</organism>
<evidence type="ECO:0000256" key="1">
    <source>
        <dbReference type="ARBA" id="ARBA00022441"/>
    </source>
</evidence>
<evidence type="ECO:0000256" key="5">
    <source>
        <dbReference type="SAM" id="MobiDB-lite"/>
    </source>
</evidence>
<keyword evidence="3" id="KW-0863">Zinc-finger</keyword>
<dbReference type="InterPro" id="IPR001841">
    <property type="entry name" value="Znf_RING"/>
</dbReference>
<keyword evidence="2" id="KW-0677">Repeat</keyword>
<dbReference type="GO" id="GO:0008270">
    <property type="term" value="F:zinc ion binding"/>
    <property type="evidence" value="ECO:0007669"/>
    <property type="project" value="UniProtKB-KW"/>
</dbReference>
<dbReference type="SUPFAM" id="SSF117281">
    <property type="entry name" value="Kelch motif"/>
    <property type="match status" value="1"/>
</dbReference>
<sequence>MGAWPLAAAASGPPHGGPTARSSGDPATAAGAARTHWHQVVADEDVPRSVLHDFPSAGGAPPAPRWGHAAAAVGDRLFVFGGVGASVYDDAFCYDAARGTWRAVVPAGNSRREAPPAMFGAAAAAFRQRVVLFGGRQGRKYIRRTYVLDTETMLWRCLKELPNSPPACAGHTMTGAGRHGVLAFGGAGKKCSGALHRFHPCTLAWEPLAASGAAPPPRHGHSAVWDSRDALVVYGGTNGAAVFSDVRVLCLTTGRWEAPACEGAVPLPRYGHSAAMVAANLMLVFGGCDGQGAFLNDTYLLNTVTWRWHALAPVGSPPAARHAHVCAVAAGRTLVHGGSNAAQSFDGVVVVFTDFGRELNSMAAELVRLADGSQSSAGAAAAADQDAGNLEAAAAGVPQSLPYGTAPAAAAAAAGAAPVDSMQVQLADLLRRRAAADAQALALRKAEIAEGLFRQERLRAQELQAQVHELRLLREEEAAAAALARDAVAEEAAALRRARAADAQRAEQAEQRVEALQELLRERDARLARAAGARAQLQLQRQQPAAEERCSTLEEQLREQTVRATAAEANLHAATERGRQQDVVYMQLAAKLRECEQQLAMLRVAAACLRGDDSALRSCTLPQLHSLEDAMEAAWRRVRGAAATAAASTLARREAELAQRERAVEDRSQCALCMDAPRELAFNCGHQTCAGCGATLQQCPFCRADIQTRITLFK</sequence>
<evidence type="ECO:0000259" key="6">
    <source>
        <dbReference type="PROSITE" id="PS50089"/>
    </source>
</evidence>
<protein>
    <recommendedName>
        <fullName evidence="6">RING-type domain-containing protein</fullName>
    </recommendedName>
</protein>
<evidence type="ECO:0000256" key="4">
    <source>
        <dbReference type="SAM" id="Coils"/>
    </source>
</evidence>
<name>A0AAW1RKV4_9CHLO</name>
<keyword evidence="3" id="KW-0862">Zinc</keyword>
<reference evidence="7 8" key="1">
    <citation type="journal article" date="2024" name="Nat. Commun.">
        <title>Phylogenomics reveals the evolutionary origins of lichenization in chlorophyte algae.</title>
        <authorList>
            <person name="Puginier C."/>
            <person name="Libourel C."/>
            <person name="Otte J."/>
            <person name="Skaloud P."/>
            <person name="Haon M."/>
            <person name="Grisel S."/>
            <person name="Petersen M."/>
            <person name="Berrin J.G."/>
            <person name="Delaux P.M."/>
            <person name="Dal Grande F."/>
            <person name="Keller J."/>
        </authorList>
    </citation>
    <scope>NUCLEOTIDE SEQUENCE [LARGE SCALE GENOMIC DNA]</scope>
    <source>
        <strain evidence="7 8">SAG 245.80</strain>
    </source>
</reference>
<dbReference type="Pfam" id="PF01344">
    <property type="entry name" value="Kelch_1"/>
    <property type="match status" value="1"/>
</dbReference>
<feature type="domain" description="RING-type" evidence="6">
    <location>
        <begin position="670"/>
        <end position="703"/>
    </location>
</feature>
<dbReference type="AlphaFoldDB" id="A0AAW1RKV4"/>
<proteinExistence type="predicted"/>
<feature type="compositionally biased region" description="Low complexity" evidence="5">
    <location>
        <begin position="7"/>
        <end position="20"/>
    </location>
</feature>
<evidence type="ECO:0000313" key="7">
    <source>
        <dbReference type="EMBL" id="KAK9834309.1"/>
    </source>
</evidence>
<dbReference type="PANTHER" id="PTHR46093:SF18">
    <property type="entry name" value="FIBRONECTIN TYPE-III DOMAIN-CONTAINING PROTEIN"/>
    <property type="match status" value="1"/>
</dbReference>
<evidence type="ECO:0000256" key="2">
    <source>
        <dbReference type="ARBA" id="ARBA00022737"/>
    </source>
</evidence>
<dbReference type="Proteomes" id="UP001445335">
    <property type="component" value="Unassembled WGS sequence"/>
</dbReference>
<keyword evidence="3" id="KW-0479">Metal-binding</keyword>
<accession>A0AAW1RKV4</accession>
<keyword evidence="8" id="KW-1185">Reference proteome</keyword>
<dbReference type="Pfam" id="PF13920">
    <property type="entry name" value="zf-C3HC4_3"/>
    <property type="match status" value="1"/>
</dbReference>
<feature type="coiled-coil region" evidence="4">
    <location>
        <begin position="419"/>
        <end position="526"/>
    </location>
</feature>
<dbReference type="PROSITE" id="PS50089">
    <property type="entry name" value="ZF_RING_2"/>
    <property type="match status" value="1"/>
</dbReference>
<dbReference type="InterPro" id="IPR013083">
    <property type="entry name" value="Znf_RING/FYVE/PHD"/>
</dbReference>
<keyword evidence="4" id="KW-0175">Coiled coil</keyword>
<gene>
    <name evidence="7" type="ORF">WJX81_005504</name>
</gene>
<comment type="caution">
    <text evidence="7">The sequence shown here is derived from an EMBL/GenBank/DDBJ whole genome shotgun (WGS) entry which is preliminary data.</text>
</comment>
<dbReference type="InterPro" id="IPR015915">
    <property type="entry name" value="Kelch-typ_b-propeller"/>
</dbReference>
<dbReference type="PANTHER" id="PTHR46093">
    <property type="entry name" value="ACYL-COA-BINDING DOMAIN-CONTAINING PROTEIN 5"/>
    <property type="match status" value="1"/>
</dbReference>
<dbReference type="Gene3D" id="2.120.10.80">
    <property type="entry name" value="Kelch-type beta propeller"/>
    <property type="match status" value="2"/>
</dbReference>
<evidence type="ECO:0000256" key="3">
    <source>
        <dbReference type="PROSITE-ProRule" id="PRU00175"/>
    </source>
</evidence>
<keyword evidence="1" id="KW-0880">Kelch repeat</keyword>
<dbReference type="Gene3D" id="3.30.40.10">
    <property type="entry name" value="Zinc/RING finger domain, C3HC4 (zinc finger)"/>
    <property type="match status" value="1"/>
</dbReference>
<dbReference type="InterPro" id="IPR006652">
    <property type="entry name" value="Kelch_1"/>
</dbReference>
<dbReference type="EMBL" id="JALJOU010000032">
    <property type="protein sequence ID" value="KAK9834309.1"/>
    <property type="molecule type" value="Genomic_DNA"/>
</dbReference>
<dbReference type="Pfam" id="PF24681">
    <property type="entry name" value="Kelch_KLHDC2_KLHL20_DRC7"/>
    <property type="match status" value="1"/>
</dbReference>
<dbReference type="SUPFAM" id="SSF57850">
    <property type="entry name" value="RING/U-box"/>
    <property type="match status" value="1"/>
</dbReference>
<feature type="region of interest" description="Disordered" evidence="5">
    <location>
        <begin position="1"/>
        <end position="34"/>
    </location>
</feature>
<evidence type="ECO:0000313" key="8">
    <source>
        <dbReference type="Proteomes" id="UP001445335"/>
    </source>
</evidence>
<feature type="coiled-coil region" evidence="4">
    <location>
        <begin position="550"/>
        <end position="605"/>
    </location>
</feature>